<dbReference type="InterPro" id="IPR029070">
    <property type="entry name" value="Chitinase_insertion_sf"/>
</dbReference>
<dbReference type="Gene3D" id="3.20.20.80">
    <property type="entry name" value="Glycosidases"/>
    <property type="match status" value="1"/>
</dbReference>
<dbReference type="PANTHER" id="PTHR11177:SF317">
    <property type="entry name" value="CHITINASE 12-RELATED"/>
    <property type="match status" value="1"/>
</dbReference>
<evidence type="ECO:0000256" key="8">
    <source>
        <dbReference type="ARBA" id="ARBA00023277"/>
    </source>
</evidence>
<dbReference type="GO" id="GO:0008843">
    <property type="term" value="F:endochitinase activity"/>
    <property type="evidence" value="ECO:0007669"/>
    <property type="project" value="UniProtKB-EC"/>
</dbReference>
<keyword evidence="6 11" id="KW-0378">Hydrolase</keyword>
<dbReference type="InterPro" id="IPR001223">
    <property type="entry name" value="Glyco_hydro18_cat"/>
</dbReference>
<comment type="caution">
    <text evidence="14">The sequence shown here is derived from an EMBL/GenBank/DDBJ whole genome shotgun (WGS) entry which is preliminary data.</text>
</comment>
<evidence type="ECO:0000256" key="7">
    <source>
        <dbReference type="ARBA" id="ARBA00023024"/>
    </source>
</evidence>
<keyword evidence="5" id="KW-0964">Secreted</keyword>
<dbReference type="Proteomes" id="UP001239795">
    <property type="component" value="Unassembled WGS sequence"/>
</dbReference>
<evidence type="ECO:0000256" key="9">
    <source>
        <dbReference type="ARBA" id="ARBA00023295"/>
    </source>
</evidence>
<dbReference type="SUPFAM" id="SSF51445">
    <property type="entry name" value="(Trans)glycosidases"/>
    <property type="match status" value="1"/>
</dbReference>
<dbReference type="Gene3D" id="3.10.50.10">
    <property type="match status" value="1"/>
</dbReference>
<feature type="domain" description="GH18" evidence="13">
    <location>
        <begin position="35"/>
        <end position="400"/>
    </location>
</feature>
<keyword evidence="8" id="KW-0119">Carbohydrate metabolism</keyword>
<proteinExistence type="inferred from homology"/>
<dbReference type="PROSITE" id="PS01095">
    <property type="entry name" value="GH18_1"/>
    <property type="match status" value="1"/>
</dbReference>
<organism evidence="14 15">
    <name type="scientific">Colletotrichum melonis</name>
    <dbReference type="NCBI Taxonomy" id="1209925"/>
    <lineage>
        <taxon>Eukaryota</taxon>
        <taxon>Fungi</taxon>
        <taxon>Dikarya</taxon>
        <taxon>Ascomycota</taxon>
        <taxon>Pezizomycotina</taxon>
        <taxon>Sordariomycetes</taxon>
        <taxon>Hypocreomycetidae</taxon>
        <taxon>Glomerellales</taxon>
        <taxon>Glomerellaceae</taxon>
        <taxon>Colletotrichum</taxon>
        <taxon>Colletotrichum acutatum species complex</taxon>
    </lineage>
</organism>
<keyword evidence="7" id="KW-0146">Chitin degradation</keyword>
<evidence type="ECO:0000256" key="6">
    <source>
        <dbReference type="ARBA" id="ARBA00022801"/>
    </source>
</evidence>
<accession>A0AAI9UK30</accession>
<evidence type="ECO:0000256" key="2">
    <source>
        <dbReference type="ARBA" id="ARBA00004613"/>
    </source>
</evidence>
<keyword evidence="15" id="KW-1185">Reference proteome</keyword>
<dbReference type="CDD" id="cd06548">
    <property type="entry name" value="GH18_chitinase"/>
    <property type="match status" value="1"/>
</dbReference>
<dbReference type="GO" id="GO:0008061">
    <property type="term" value="F:chitin binding"/>
    <property type="evidence" value="ECO:0007669"/>
    <property type="project" value="InterPro"/>
</dbReference>
<dbReference type="AlphaFoldDB" id="A0AAI9UK30"/>
<dbReference type="InterPro" id="IPR011583">
    <property type="entry name" value="Chitinase_II/V-like_cat"/>
</dbReference>
<dbReference type="GO" id="GO:0000272">
    <property type="term" value="P:polysaccharide catabolic process"/>
    <property type="evidence" value="ECO:0007669"/>
    <property type="project" value="UniProtKB-KW"/>
</dbReference>
<sequence>MVLQLFIAALAVTHALASPLSGRPCGNDSTAKQGHRNLLYVTNWGIYGAGYHPDSLPVEDITHVLYAFADITSNGTVVSSDPWADTGKPFGNESTTEPGHNADGLVKQLYLKKMANRNMKVILSIGGYNWSPKFEPVAADKFRRATFVSSAINLMADFGMDGIDIDYEYPNTTEKNQNCVKLLSELRTGLDDFSKSNAGGYHFTLGFPAPAGPQNYKAFDFQEMDKSLDFWSLMAFDFAGAWGNVTGHQSNVFRSKRNPQSTKASVERAFEDYVEEGRISPAKINLGMPLYGRAFGNTKGLGKSYSGLPNGTLGQAGIYLYKDLPRPGSTVHWDSAVKATYSYNNATRELVTFDNIRSAKYKQAYIKKKKLGGAMFWEATGDKAGDESLVRSMAKGMGKLEKSQNLLWYPTSQYDNIRNGMKTKFIVPPSNRSLDWPKITGYMNSLSFSKSGYVCRCK</sequence>
<dbReference type="GO" id="GO:0006032">
    <property type="term" value="P:chitin catabolic process"/>
    <property type="evidence" value="ECO:0007669"/>
    <property type="project" value="UniProtKB-KW"/>
</dbReference>
<name>A0AAI9UK30_9PEZI</name>
<dbReference type="InterPro" id="IPR017853">
    <property type="entry name" value="GH"/>
</dbReference>
<keyword evidence="12" id="KW-0732">Signal</keyword>
<comment type="catalytic activity">
    <reaction evidence="1">
        <text>Random endo-hydrolysis of N-acetyl-beta-D-glucosaminide (1-&gt;4)-beta-linkages in chitin and chitodextrins.</text>
        <dbReference type="EC" id="3.2.1.14"/>
    </reaction>
</comment>
<evidence type="ECO:0000256" key="1">
    <source>
        <dbReference type="ARBA" id="ARBA00000822"/>
    </source>
</evidence>
<dbReference type="PROSITE" id="PS51910">
    <property type="entry name" value="GH18_2"/>
    <property type="match status" value="1"/>
</dbReference>
<evidence type="ECO:0000256" key="10">
    <source>
        <dbReference type="ARBA" id="ARBA00023326"/>
    </source>
</evidence>
<feature type="chain" id="PRO_5042530520" description="chitinase" evidence="12">
    <location>
        <begin position="18"/>
        <end position="458"/>
    </location>
</feature>
<comment type="subcellular location">
    <subcellularLocation>
        <location evidence="2">Secreted</location>
    </subcellularLocation>
</comment>
<dbReference type="InterPro" id="IPR050314">
    <property type="entry name" value="Glycosyl_Hydrlase_18"/>
</dbReference>
<dbReference type="InterPro" id="IPR001579">
    <property type="entry name" value="Glyco_hydro_18_chit_AS"/>
</dbReference>
<comment type="similarity">
    <text evidence="3">Belongs to the glycosyl hydrolase 18 family. Chitinase class V subfamily.</text>
</comment>
<evidence type="ECO:0000313" key="15">
    <source>
        <dbReference type="Proteomes" id="UP001239795"/>
    </source>
</evidence>
<protein>
    <recommendedName>
        <fullName evidence="4">chitinase</fullName>
        <ecNumber evidence="4">3.2.1.14</ecNumber>
    </recommendedName>
</protein>
<dbReference type="EC" id="3.2.1.14" evidence="4"/>
<evidence type="ECO:0000256" key="4">
    <source>
        <dbReference type="ARBA" id="ARBA00012729"/>
    </source>
</evidence>
<dbReference type="GO" id="GO:0005576">
    <property type="term" value="C:extracellular region"/>
    <property type="evidence" value="ECO:0007669"/>
    <property type="project" value="UniProtKB-SubCell"/>
</dbReference>
<evidence type="ECO:0000256" key="11">
    <source>
        <dbReference type="RuleBase" id="RU000489"/>
    </source>
</evidence>
<dbReference type="SUPFAM" id="SSF54556">
    <property type="entry name" value="Chitinase insertion domain"/>
    <property type="match status" value="1"/>
</dbReference>
<reference evidence="14 15" key="1">
    <citation type="submission" date="2016-10" db="EMBL/GenBank/DDBJ databases">
        <title>The genome sequence of Colletotrichum fioriniae PJ7.</title>
        <authorList>
            <person name="Baroncelli R."/>
        </authorList>
    </citation>
    <scope>NUCLEOTIDE SEQUENCE [LARGE SCALE GENOMIC DNA]</scope>
    <source>
        <strain evidence="14">Col 31</strain>
    </source>
</reference>
<feature type="signal peptide" evidence="12">
    <location>
        <begin position="1"/>
        <end position="17"/>
    </location>
</feature>
<keyword evidence="10" id="KW-0624">Polysaccharide degradation</keyword>
<evidence type="ECO:0000259" key="13">
    <source>
        <dbReference type="PROSITE" id="PS51910"/>
    </source>
</evidence>
<dbReference type="Pfam" id="PF00704">
    <property type="entry name" value="Glyco_hydro_18"/>
    <property type="match status" value="1"/>
</dbReference>
<dbReference type="PANTHER" id="PTHR11177">
    <property type="entry name" value="CHITINASE"/>
    <property type="match status" value="1"/>
</dbReference>
<evidence type="ECO:0000256" key="5">
    <source>
        <dbReference type="ARBA" id="ARBA00022525"/>
    </source>
</evidence>
<evidence type="ECO:0000313" key="14">
    <source>
        <dbReference type="EMBL" id="KAK1459816.1"/>
    </source>
</evidence>
<evidence type="ECO:0000256" key="3">
    <source>
        <dbReference type="ARBA" id="ARBA00008682"/>
    </source>
</evidence>
<keyword evidence="9 11" id="KW-0326">Glycosidase</keyword>
<dbReference type="EMBL" id="MLGG01000013">
    <property type="protein sequence ID" value="KAK1459816.1"/>
    <property type="molecule type" value="Genomic_DNA"/>
</dbReference>
<evidence type="ECO:0000256" key="12">
    <source>
        <dbReference type="SAM" id="SignalP"/>
    </source>
</evidence>
<dbReference type="SMART" id="SM00636">
    <property type="entry name" value="Glyco_18"/>
    <property type="match status" value="1"/>
</dbReference>
<gene>
    <name evidence="14" type="ORF">CMEL01_02815</name>
</gene>